<dbReference type="OrthoDB" id="733404at2"/>
<dbReference type="EMBL" id="WTYE01000001">
    <property type="protein sequence ID" value="MXP32757.1"/>
    <property type="molecule type" value="Genomic_DNA"/>
</dbReference>
<organism evidence="1 2">
    <name type="scientific">Parerythrobacter jejuensis</name>
    <dbReference type="NCBI Taxonomy" id="795812"/>
    <lineage>
        <taxon>Bacteria</taxon>
        <taxon>Pseudomonadati</taxon>
        <taxon>Pseudomonadota</taxon>
        <taxon>Alphaproteobacteria</taxon>
        <taxon>Sphingomonadales</taxon>
        <taxon>Erythrobacteraceae</taxon>
        <taxon>Parerythrobacter</taxon>
    </lineage>
</organism>
<proteinExistence type="predicted"/>
<accession>A0A845ATR7</accession>
<name>A0A845ATR7_9SPHN</name>
<gene>
    <name evidence="1" type="ORF">GRI94_13080</name>
</gene>
<comment type="caution">
    <text evidence="1">The sequence shown here is derived from an EMBL/GenBank/DDBJ whole genome shotgun (WGS) entry which is preliminary data.</text>
</comment>
<reference evidence="1 2" key="1">
    <citation type="submission" date="2019-12" db="EMBL/GenBank/DDBJ databases">
        <title>Genomic-based taxomic classification of the family Erythrobacteraceae.</title>
        <authorList>
            <person name="Xu L."/>
        </authorList>
    </citation>
    <scope>NUCLEOTIDE SEQUENCE [LARGE SCALE GENOMIC DNA]</scope>
    <source>
        <strain evidence="1 2">JCM 16677</strain>
    </source>
</reference>
<sequence length="397" mass="41930">MNEEEGKSMLGLNLKHQSAVAGVVTLAATLAGPVAAQNAAGPRLEEPDILIRTFERTLEEGQERAEFRLPITADTAIEILVPEALDPRLDPVVEVVSANGSLMVRDDDGGPGMSAFARVYSERAQDLVVRISQSSGGTASSAMPFEIQVRPSDYRPPKVEDFQRLLLGAPDRTIPSGEGSEFVFSGAAGDIWVFDLVSEEGTADPILQVFDFQGTGSTPVAGDDDGGDGLNSRLAFRLPSSGNFRIKAGSLNQGEGAMTLKVSKPVEKVVQDTQMIGVNDTQSAEIAAYSSVGGEEPFVEYRLSDAAWAALSSGQGVIDLKRQDGGEGDPLLEVGLRSSLGFAVIDSNDDIGAGNVDARLLVNFGALTEEERKSFRIRAKGSFGSSGTFDLTVTAAE</sequence>
<dbReference type="Gene3D" id="2.60.120.380">
    <property type="match status" value="1"/>
</dbReference>
<dbReference type="RefSeq" id="WP_160780067.1">
    <property type="nucleotide sequence ID" value="NZ_BAAAZF010000001.1"/>
</dbReference>
<evidence type="ECO:0000313" key="1">
    <source>
        <dbReference type="EMBL" id="MXP32757.1"/>
    </source>
</evidence>
<dbReference type="AlphaFoldDB" id="A0A845ATR7"/>
<evidence type="ECO:0008006" key="3">
    <source>
        <dbReference type="Google" id="ProtNLM"/>
    </source>
</evidence>
<keyword evidence="2" id="KW-1185">Reference proteome</keyword>
<evidence type="ECO:0000313" key="2">
    <source>
        <dbReference type="Proteomes" id="UP000446786"/>
    </source>
</evidence>
<protein>
    <recommendedName>
        <fullName evidence="3">Peptidase C-terminal archaeal/bacterial domain-containing protein</fullName>
    </recommendedName>
</protein>
<dbReference type="Proteomes" id="UP000446786">
    <property type="component" value="Unassembled WGS sequence"/>
</dbReference>